<comment type="caution">
    <text evidence="2">The sequence shown here is derived from an EMBL/GenBank/DDBJ whole genome shotgun (WGS) entry which is preliminary data.</text>
</comment>
<reference evidence="2 3" key="1">
    <citation type="submission" date="2015-11" db="EMBL/GenBank/DDBJ databases">
        <title>Genomic analysis of 38 Legionella species identifies large and diverse effector repertoires.</title>
        <authorList>
            <person name="Burstein D."/>
            <person name="Amaro F."/>
            <person name="Zusman T."/>
            <person name="Lifshitz Z."/>
            <person name="Cohen O."/>
            <person name="Gilbert J.A."/>
            <person name="Pupko T."/>
            <person name="Shuman H.A."/>
            <person name="Segal G."/>
        </authorList>
    </citation>
    <scope>NUCLEOTIDE SEQUENCE [LARGE SCALE GENOMIC DNA]</scope>
    <source>
        <strain evidence="2 3">ATCC 51914</strain>
    </source>
</reference>
<dbReference type="Proteomes" id="UP000054729">
    <property type="component" value="Unassembled WGS sequence"/>
</dbReference>
<sequence>MIPLKKSAKIKVIDFGLQVSTLKFVLFCLIIDGLGRIDGDQNGWGRTPVGSVPLFIASPYLLLKK</sequence>
<keyword evidence="1" id="KW-1133">Transmembrane helix</keyword>
<evidence type="ECO:0000313" key="3">
    <source>
        <dbReference type="Proteomes" id="UP000054729"/>
    </source>
</evidence>
<accession>A0A0W1AAI7</accession>
<dbReference type="AlphaFoldDB" id="A0A0W1AAI7"/>
<feature type="transmembrane region" description="Helical" evidence="1">
    <location>
        <begin position="12"/>
        <end position="32"/>
    </location>
</feature>
<proteinExistence type="predicted"/>
<keyword evidence="1" id="KW-0472">Membrane</keyword>
<protein>
    <submittedName>
        <fullName evidence="2">Uncharacterized protein</fullName>
    </submittedName>
</protein>
<evidence type="ECO:0000256" key="1">
    <source>
        <dbReference type="SAM" id="Phobius"/>
    </source>
</evidence>
<evidence type="ECO:0000313" key="2">
    <source>
        <dbReference type="EMBL" id="KTD78315.1"/>
    </source>
</evidence>
<name>A0A0W1AAI7_9GAMM</name>
<keyword evidence="1" id="KW-0812">Transmembrane</keyword>
<dbReference type="EMBL" id="LNZB01000041">
    <property type="protein sequence ID" value="KTD78315.1"/>
    <property type="molecule type" value="Genomic_DNA"/>
</dbReference>
<feature type="transmembrane region" description="Helical" evidence="1">
    <location>
        <begin position="44"/>
        <end position="63"/>
    </location>
</feature>
<gene>
    <name evidence="2" type="ORF">Lwal_1750</name>
</gene>
<organism evidence="2 3">
    <name type="scientific">Legionella waltersii</name>
    <dbReference type="NCBI Taxonomy" id="66969"/>
    <lineage>
        <taxon>Bacteria</taxon>
        <taxon>Pseudomonadati</taxon>
        <taxon>Pseudomonadota</taxon>
        <taxon>Gammaproteobacteria</taxon>
        <taxon>Legionellales</taxon>
        <taxon>Legionellaceae</taxon>
        <taxon>Legionella</taxon>
    </lineage>
</organism>
<dbReference type="PATRIC" id="fig|66969.6.peg.1908"/>
<keyword evidence="3" id="KW-1185">Reference proteome</keyword>